<proteinExistence type="predicted"/>
<sequence>PVVISESAWIYKQGGLERSTTAGDGAAKRLRVAQQRRTADDGGAHQVSSNQQSWEGK</sequence>
<gene>
    <name evidence="2" type="ORF">A2U01_0099606</name>
</gene>
<evidence type="ECO:0000256" key="1">
    <source>
        <dbReference type="SAM" id="MobiDB-lite"/>
    </source>
</evidence>
<protein>
    <submittedName>
        <fullName evidence="2">Uncharacterized protein</fullName>
    </submittedName>
</protein>
<reference evidence="2 3" key="1">
    <citation type="journal article" date="2018" name="Front. Plant Sci.">
        <title>Red Clover (Trifolium pratense) and Zigzag Clover (T. medium) - A Picture of Genomic Similarities and Differences.</title>
        <authorList>
            <person name="Dluhosova J."/>
            <person name="Istvanek J."/>
            <person name="Nedelnik J."/>
            <person name="Repkova J."/>
        </authorList>
    </citation>
    <scope>NUCLEOTIDE SEQUENCE [LARGE SCALE GENOMIC DNA]</scope>
    <source>
        <strain evidence="3">cv. 10/8</strain>
        <tissue evidence="2">Leaf</tissue>
    </source>
</reference>
<feature type="compositionally biased region" description="Polar residues" evidence="1">
    <location>
        <begin position="46"/>
        <end position="57"/>
    </location>
</feature>
<dbReference type="Proteomes" id="UP000265520">
    <property type="component" value="Unassembled WGS sequence"/>
</dbReference>
<keyword evidence="3" id="KW-1185">Reference proteome</keyword>
<dbReference type="EMBL" id="LXQA010948523">
    <property type="protein sequence ID" value="MCI78336.1"/>
    <property type="molecule type" value="Genomic_DNA"/>
</dbReference>
<dbReference type="AlphaFoldDB" id="A0A392UQT1"/>
<name>A0A392UQT1_9FABA</name>
<evidence type="ECO:0000313" key="3">
    <source>
        <dbReference type="Proteomes" id="UP000265520"/>
    </source>
</evidence>
<accession>A0A392UQT1</accession>
<comment type="caution">
    <text evidence="2">The sequence shown here is derived from an EMBL/GenBank/DDBJ whole genome shotgun (WGS) entry which is preliminary data.</text>
</comment>
<organism evidence="2 3">
    <name type="scientific">Trifolium medium</name>
    <dbReference type="NCBI Taxonomy" id="97028"/>
    <lineage>
        <taxon>Eukaryota</taxon>
        <taxon>Viridiplantae</taxon>
        <taxon>Streptophyta</taxon>
        <taxon>Embryophyta</taxon>
        <taxon>Tracheophyta</taxon>
        <taxon>Spermatophyta</taxon>
        <taxon>Magnoliopsida</taxon>
        <taxon>eudicotyledons</taxon>
        <taxon>Gunneridae</taxon>
        <taxon>Pentapetalae</taxon>
        <taxon>rosids</taxon>
        <taxon>fabids</taxon>
        <taxon>Fabales</taxon>
        <taxon>Fabaceae</taxon>
        <taxon>Papilionoideae</taxon>
        <taxon>50 kb inversion clade</taxon>
        <taxon>NPAAA clade</taxon>
        <taxon>Hologalegina</taxon>
        <taxon>IRL clade</taxon>
        <taxon>Trifolieae</taxon>
        <taxon>Trifolium</taxon>
    </lineage>
</organism>
<evidence type="ECO:0000313" key="2">
    <source>
        <dbReference type="EMBL" id="MCI78336.1"/>
    </source>
</evidence>
<feature type="non-terminal residue" evidence="2">
    <location>
        <position position="1"/>
    </location>
</feature>
<feature type="region of interest" description="Disordered" evidence="1">
    <location>
        <begin position="18"/>
        <end position="57"/>
    </location>
</feature>